<dbReference type="AlphaFoldDB" id="Q028R4"/>
<proteinExistence type="inferred from homology"/>
<protein>
    <recommendedName>
        <fullName evidence="12">LexA repressor</fullName>
        <ecNumber evidence="12">3.4.21.88</ecNumber>
    </recommendedName>
</protein>
<dbReference type="GO" id="GO:0006281">
    <property type="term" value="P:DNA repair"/>
    <property type="evidence" value="ECO:0007669"/>
    <property type="project" value="UniProtKB-UniRule"/>
</dbReference>
<evidence type="ECO:0000256" key="5">
    <source>
        <dbReference type="ARBA" id="ARBA00022801"/>
    </source>
</evidence>
<dbReference type="Gene3D" id="1.10.10.10">
    <property type="entry name" value="Winged helix-like DNA-binding domain superfamily/Winged helix DNA-binding domain"/>
    <property type="match status" value="1"/>
</dbReference>
<dbReference type="PANTHER" id="PTHR33516">
    <property type="entry name" value="LEXA REPRESSOR"/>
    <property type="match status" value="1"/>
</dbReference>
<dbReference type="GO" id="GO:0009432">
    <property type="term" value="P:SOS response"/>
    <property type="evidence" value="ECO:0007669"/>
    <property type="project" value="UniProtKB-UniRule"/>
</dbReference>
<dbReference type="KEGG" id="sus:Acid_1496"/>
<comment type="catalytic activity">
    <reaction evidence="12">
        <text>Hydrolysis of Ala-|-Gly bond in repressor LexA.</text>
        <dbReference type="EC" id="3.4.21.88"/>
    </reaction>
</comment>
<keyword evidence="6 12" id="KW-0068">Autocatalytic cleavage</keyword>
<dbReference type="GO" id="GO:0004252">
    <property type="term" value="F:serine-type endopeptidase activity"/>
    <property type="evidence" value="ECO:0007669"/>
    <property type="project" value="UniProtKB-UniRule"/>
</dbReference>
<dbReference type="InterPro" id="IPR036388">
    <property type="entry name" value="WH-like_DNA-bd_sf"/>
</dbReference>
<gene>
    <name evidence="12" type="primary">lexA</name>
    <name evidence="16" type="ordered locus">Acid_1496</name>
</gene>
<evidence type="ECO:0000256" key="13">
    <source>
        <dbReference type="RuleBase" id="RU003991"/>
    </source>
</evidence>
<dbReference type="InterPro" id="IPR036286">
    <property type="entry name" value="LexA/Signal_pep-like_sf"/>
</dbReference>
<evidence type="ECO:0000256" key="10">
    <source>
        <dbReference type="ARBA" id="ARBA00023204"/>
    </source>
</evidence>
<evidence type="ECO:0000256" key="12">
    <source>
        <dbReference type="HAMAP-Rule" id="MF_00015"/>
    </source>
</evidence>
<dbReference type="InterPro" id="IPR006200">
    <property type="entry name" value="LexA"/>
</dbReference>
<keyword evidence="3 12" id="KW-0235">DNA replication</keyword>
<feature type="active site" description="For autocatalytic cleavage activity" evidence="12">
    <location>
        <position position="126"/>
    </location>
</feature>
<evidence type="ECO:0000259" key="15">
    <source>
        <dbReference type="Pfam" id="PF01726"/>
    </source>
</evidence>
<dbReference type="Pfam" id="PF00717">
    <property type="entry name" value="Peptidase_S24"/>
    <property type="match status" value="1"/>
</dbReference>
<dbReference type="SUPFAM" id="SSF46785">
    <property type="entry name" value="Winged helix' DNA-binding domain"/>
    <property type="match status" value="1"/>
</dbReference>
<comment type="subunit">
    <text evidence="12">Homodimer.</text>
</comment>
<dbReference type="Gene3D" id="2.10.109.10">
    <property type="entry name" value="Umud Fragment, subunit A"/>
    <property type="match status" value="1"/>
</dbReference>
<reference evidence="16" key="1">
    <citation type="submission" date="2006-10" db="EMBL/GenBank/DDBJ databases">
        <title>Complete sequence of Solibacter usitatus Ellin6076.</title>
        <authorList>
            <consortium name="US DOE Joint Genome Institute"/>
            <person name="Copeland A."/>
            <person name="Lucas S."/>
            <person name="Lapidus A."/>
            <person name="Barry K."/>
            <person name="Detter J.C."/>
            <person name="Glavina del Rio T."/>
            <person name="Hammon N."/>
            <person name="Israni S."/>
            <person name="Dalin E."/>
            <person name="Tice H."/>
            <person name="Pitluck S."/>
            <person name="Thompson L.S."/>
            <person name="Brettin T."/>
            <person name="Bruce D."/>
            <person name="Han C."/>
            <person name="Tapia R."/>
            <person name="Gilna P."/>
            <person name="Schmutz J."/>
            <person name="Larimer F."/>
            <person name="Land M."/>
            <person name="Hauser L."/>
            <person name="Kyrpides N."/>
            <person name="Mikhailova N."/>
            <person name="Janssen P.H."/>
            <person name="Kuske C.R."/>
            <person name="Richardson P."/>
        </authorList>
    </citation>
    <scope>NUCLEOTIDE SEQUENCE</scope>
    <source>
        <strain evidence="16">Ellin6076</strain>
    </source>
</reference>
<organism evidence="16">
    <name type="scientific">Solibacter usitatus (strain Ellin6076)</name>
    <dbReference type="NCBI Taxonomy" id="234267"/>
    <lineage>
        <taxon>Bacteria</taxon>
        <taxon>Pseudomonadati</taxon>
        <taxon>Acidobacteriota</taxon>
        <taxon>Terriglobia</taxon>
        <taxon>Bryobacterales</taxon>
        <taxon>Solibacteraceae</taxon>
        <taxon>Candidatus Solibacter</taxon>
    </lineage>
</organism>
<feature type="site" description="Cleavage; by autolysis" evidence="12">
    <location>
        <begin position="93"/>
        <end position="94"/>
    </location>
</feature>
<keyword evidence="2 12" id="KW-0678">Repressor</keyword>
<dbReference type="InterPro" id="IPR036390">
    <property type="entry name" value="WH_DNA-bd_sf"/>
</dbReference>
<evidence type="ECO:0000256" key="1">
    <source>
        <dbReference type="ARBA" id="ARBA00007484"/>
    </source>
</evidence>
<feature type="domain" description="LexA repressor DNA-binding" evidence="15">
    <location>
        <begin position="2"/>
        <end position="63"/>
    </location>
</feature>
<evidence type="ECO:0000256" key="2">
    <source>
        <dbReference type="ARBA" id="ARBA00022491"/>
    </source>
</evidence>
<feature type="active site" description="For autocatalytic cleavage activity" evidence="12">
    <location>
        <position position="164"/>
    </location>
</feature>
<keyword evidence="11 12" id="KW-0742">SOS response</keyword>
<evidence type="ECO:0000313" key="16">
    <source>
        <dbReference type="EMBL" id="ABJ82488.1"/>
    </source>
</evidence>
<evidence type="ECO:0000256" key="11">
    <source>
        <dbReference type="ARBA" id="ARBA00023236"/>
    </source>
</evidence>
<dbReference type="GO" id="GO:0006508">
    <property type="term" value="P:proteolysis"/>
    <property type="evidence" value="ECO:0007669"/>
    <property type="project" value="InterPro"/>
</dbReference>
<keyword evidence="10 12" id="KW-0234">DNA repair</keyword>
<dbReference type="SUPFAM" id="SSF51306">
    <property type="entry name" value="LexA/Signal peptidase"/>
    <property type="match status" value="1"/>
</dbReference>
<evidence type="ECO:0000256" key="6">
    <source>
        <dbReference type="ARBA" id="ARBA00022813"/>
    </source>
</evidence>
<dbReference type="PRINTS" id="PR00726">
    <property type="entry name" value="LEXASERPTASE"/>
</dbReference>
<dbReference type="STRING" id="234267.Acid_1496"/>
<dbReference type="InterPro" id="IPR006199">
    <property type="entry name" value="LexA_DNA-bd_dom"/>
</dbReference>
<dbReference type="InterPro" id="IPR039418">
    <property type="entry name" value="LexA-like"/>
</dbReference>
<dbReference type="NCBIfam" id="TIGR00498">
    <property type="entry name" value="lexA"/>
    <property type="match status" value="1"/>
</dbReference>
<comment type="function">
    <text evidence="12">Represses a number of genes involved in the response to DNA damage (SOS response), including recA and lexA. In the presence of single-stranded DNA, RecA interacts with LexA causing an autocatalytic cleavage which disrupts the DNA-binding part of LexA, leading to derepression of the SOS regulon and eventually DNA repair.</text>
</comment>
<feature type="domain" description="Peptidase S24/S26A/S26B/S26C" evidence="14">
    <location>
        <begin position="86"/>
        <end position="199"/>
    </location>
</feature>
<dbReference type="HAMAP" id="MF_00015">
    <property type="entry name" value="LexA"/>
    <property type="match status" value="1"/>
</dbReference>
<name>Q028R4_SOLUE</name>
<keyword evidence="7 12" id="KW-0805">Transcription regulation</keyword>
<evidence type="ECO:0000259" key="14">
    <source>
        <dbReference type="Pfam" id="PF00717"/>
    </source>
</evidence>
<dbReference type="FunCoup" id="Q028R4">
    <property type="interactions" value="341"/>
</dbReference>
<dbReference type="GO" id="GO:0003677">
    <property type="term" value="F:DNA binding"/>
    <property type="evidence" value="ECO:0007669"/>
    <property type="project" value="UniProtKB-UniRule"/>
</dbReference>
<dbReference type="eggNOG" id="COG1974">
    <property type="taxonomic scope" value="Bacteria"/>
</dbReference>
<evidence type="ECO:0000256" key="4">
    <source>
        <dbReference type="ARBA" id="ARBA00022763"/>
    </source>
</evidence>
<keyword evidence="8 12" id="KW-0238">DNA-binding</keyword>
<dbReference type="HOGENOM" id="CLU_066192_45_1_0"/>
<dbReference type="EC" id="3.4.21.88" evidence="12"/>
<keyword evidence="9 12" id="KW-0804">Transcription</keyword>
<comment type="similarity">
    <text evidence="1 12 13">Belongs to the peptidase S24 family.</text>
</comment>
<dbReference type="MEROPS" id="S24.001"/>
<feature type="DNA-binding region" description="H-T-H motif" evidence="12">
    <location>
        <begin position="27"/>
        <end position="47"/>
    </location>
</feature>
<evidence type="ECO:0000256" key="3">
    <source>
        <dbReference type="ARBA" id="ARBA00022705"/>
    </source>
</evidence>
<dbReference type="InterPro" id="IPR050077">
    <property type="entry name" value="LexA_repressor"/>
</dbReference>
<keyword evidence="5 12" id="KW-0378">Hydrolase</keyword>
<accession>Q028R4</accession>
<dbReference type="EMBL" id="CP000473">
    <property type="protein sequence ID" value="ABJ82488.1"/>
    <property type="molecule type" value="Genomic_DNA"/>
</dbReference>
<evidence type="ECO:0000256" key="9">
    <source>
        <dbReference type="ARBA" id="ARBA00023163"/>
    </source>
</evidence>
<sequence>MALTKRQKQVLDFIGNFVDENGYCPSYEEIARGLELASLATVHKHISVLEAKSYLKRGFNQSRSLELTPKYVQEQRRTRPAIAEIPMLGRIAAGLPVEAVEQREVLNFADFAGDGNTFALEVRGNSMIDDHICDGDVILLERVTQARDGDIVVALVAGSDTTLKRFYRESADTIRLQPANAALKPILVPARDVQIQGRLLAVLRKYK</sequence>
<evidence type="ECO:0000256" key="7">
    <source>
        <dbReference type="ARBA" id="ARBA00023015"/>
    </source>
</evidence>
<dbReference type="OrthoDB" id="9802364at2"/>
<dbReference type="InterPro" id="IPR006197">
    <property type="entry name" value="Peptidase_S24_LexA"/>
</dbReference>
<dbReference type="GO" id="GO:0045892">
    <property type="term" value="P:negative regulation of DNA-templated transcription"/>
    <property type="evidence" value="ECO:0007669"/>
    <property type="project" value="UniProtKB-UniRule"/>
</dbReference>
<dbReference type="CDD" id="cd06529">
    <property type="entry name" value="S24_LexA-like"/>
    <property type="match status" value="1"/>
</dbReference>
<dbReference type="InterPro" id="IPR015927">
    <property type="entry name" value="Peptidase_S24_S26A/B/C"/>
</dbReference>
<dbReference type="PANTHER" id="PTHR33516:SF2">
    <property type="entry name" value="LEXA REPRESSOR-RELATED"/>
    <property type="match status" value="1"/>
</dbReference>
<dbReference type="Pfam" id="PF01726">
    <property type="entry name" value="LexA_DNA_bind"/>
    <property type="match status" value="1"/>
</dbReference>
<evidence type="ECO:0000256" key="8">
    <source>
        <dbReference type="ARBA" id="ARBA00023125"/>
    </source>
</evidence>
<dbReference type="InParanoid" id="Q028R4"/>
<keyword evidence="4 12" id="KW-0227">DNA damage</keyword>
<dbReference type="GO" id="GO:0006260">
    <property type="term" value="P:DNA replication"/>
    <property type="evidence" value="ECO:0007669"/>
    <property type="project" value="UniProtKB-UniRule"/>
</dbReference>